<keyword evidence="2" id="KW-1185">Reference proteome</keyword>
<reference evidence="1" key="2">
    <citation type="journal article" date="2022" name="New Phytol.">
        <title>Evolutionary transition to the ectomycorrhizal habit in the genomes of a hyperdiverse lineage of mushroom-forming fungi.</title>
        <authorList>
            <person name="Looney B."/>
            <person name="Miyauchi S."/>
            <person name="Morin E."/>
            <person name="Drula E."/>
            <person name="Courty P.E."/>
            <person name="Kohler A."/>
            <person name="Kuo A."/>
            <person name="LaButti K."/>
            <person name="Pangilinan J."/>
            <person name="Lipzen A."/>
            <person name="Riley R."/>
            <person name="Andreopoulos W."/>
            <person name="He G."/>
            <person name="Johnson J."/>
            <person name="Nolan M."/>
            <person name="Tritt A."/>
            <person name="Barry K.W."/>
            <person name="Grigoriev I.V."/>
            <person name="Nagy L.G."/>
            <person name="Hibbett D."/>
            <person name="Henrissat B."/>
            <person name="Matheny P.B."/>
            <person name="Labbe J."/>
            <person name="Martin F.M."/>
        </authorList>
    </citation>
    <scope>NUCLEOTIDE SEQUENCE</scope>
    <source>
        <strain evidence="1">FP105234-sp</strain>
    </source>
</reference>
<name>A0ACB8S1D1_9AGAM</name>
<evidence type="ECO:0000313" key="2">
    <source>
        <dbReference type="Proteomes" id="UP000814033"/>
    </source>
</evidence>
<proteinExistence type="predicted"/>
<dbReference type="EMBL" id="MU275867">
    <property type="protein sequence ID" value="KAI0049938.1"/>
    <property type="molecule type" value="Genomic_DNA"/>
</dbReference>
<protein>
    <submittedName>
        <fullName evidence="1">Uncharacterized protein</fullName>
    </submittedName>
</protein>
<sequence length="327" mass="36351">MHSARELGDIDVCSKCRRALARGKQPRDSLANFQWYARERLPDTVAEAFKSATLHELQLVSACRATRVAMTYEGTSGIPGAQQRFNKGNVAIIPQDVGKLHTFLPPSPAELDFSICVVFVSAGVVPDVRNLPQLRPVFVTRNRVETMLKFLTEHNIFYKEGGVSYSAANLDAIVGPGNPMLPRLTAAIEIRQLSPAQSARTNIVNSGYVDRGDAFVDVPPDEALLETIGFVSSNRTGLSTNASKADAMRWCLGGKPYLTVRGDGRLFPDRDPRMLTFVFPQLDPFGIGGFNNELRKREQVISFERQMRNLLLLYDSPFQRDQAFPFV</sequence>
<reference evidence="1" key="1">
    <citation type="submission" date="2021-02" db="EMBL/GenBank/DDBJ databases">
        <authorList>
            <consortium name="DOE Joint Genome Institute"/>
            <person name="Ahrendt S."/>
            <person name="Looney B.P."/>
            <person name="Miyauchi S."/>
            <person name="Morin E."/>
            <person name="Drula E."/>
            <person name="Courty P.E."/>
            <person name="Chicoki N."/>
            <person name="Fauchery L."/>
            <person name="Kohler A."/>
            <person name="Kuo A."/>
            <person name="Labutti K."/>
            <person name="Pangilinan J."/>
            <person name="Lipzen A."/>
            <person name="Riley R."/>
            <person name="Andreopoulos W."/>
            <person name="He G."/>
            <person name="Johnson J."/>
            <person name="Barry K.W."/>
            <person name="Grigoriev I.V."/>
            <person name="Nagy L."/>
            <person name="Hibbett D."/>
            <person name="Henrissat B."/>
            <person name="Matheny P.B."/>
            <person name="Labbe J."/>
            <person name="Martin F."/>
        </authorList>
    </citation>
    <scope>NUCLEOTIDE SEQUENCE</scope>
    <source>
        <strain evidence="1">FP105234-sp</strain>
    </source>
</reference>
<evidence type="ECO:0000313" key="1">
    <source>
        <dbReference type="EMBL" id="KAI0049938.1"/>
    </source>
</evidence>
<gene>
    <name evidence="1" type="ORF">FA95DRAFT_1644011</name>
</gene>
<dbReference type="Proteomes" id="UP000814033">
    <property type="component" value="Unassembled WGS sequence"/>
</dbReference>
<feature type="non-terminal residue" evidence="1">
    <location>
        <position position="327"/>
    </location>
</feature>
<organism evidence="1 2">
    <name type="scientific">Auriscalpium vulgare</name>
    <dbReference type="NCBI Taxonomy" id="40419"/>
    <lineage>
        <taxon>Eukaryota</taxon>
        <taxon>Fungi</taxon>
        <taxon>Dikarya</taxon>
        <taxon>Basidiomycota</taxon>
        <taxon>Agaricomycotina</taxon>
        <taxon>Agaricomycetes</taxon>
        <taxon>Russulales</taxon>
        <taxon>Auriscalpiaceae</taxon>
        <taxon>Auriscalpium</taxon>
    </lineage>
</organism>
<comment type="caution">
    <text evidence="1">The sequence shown here is derived from an EMBL/GenBank/DDBJ whole genome shotgun (WGS) entry which is preliminary data.</text>
</comment>
<accession>A0ACB8S1D1</accession>